<dbReference type="Pfam" id="PF12625">
    <property type="entry name" value="Arabinose_bd"/>
    <property type="match status" value="1"/>
</dbReference>
<dbReference type="Proteomes" id="UP000236754">
    <property type="component" value="Unassembled WGS sequence"/>
</dbReference>
<dbReference type="GO" id="GO:0005829">
    <property type="term" value="C:cytosol"/>
    <property type="evidence" value="ECO:0007669"/>
    <property type="project" value="TreeGrafter"/>
</dbReference>
<dbReference type="AlphaFoldDB" id="A0A1H6CWG7"/>
<sequence length="443" mass="46408">MPPVSPTTADPPAPHRIANPRPPAGAQDRGGPPGASARSGEPGGWIPRGEAAGGHGSANGPAPAAIPPHTEAVVVPRLIVVSSTNGRRDAESLARSAGLPHLLAQTETARTPSARTYQLWGSVLARTGRPDAGLLTAAGYRPGLLDVFDYLMASAPTVGEGLARLGAHIHLISSNSLLITEEAGDEVTISYDVRHGDEELRWVVAEFSLAVLTAMIRHATADALSPVRVEFTHRAAHRQGAYREAFGAARLEFGAGHDAITLHRRDLERPLATADPALAAIMLRAAAAMPPPRAPQPVPVPGLREVIADQLPYGRPSLADAARQLAISARTLQRRLGDSGTTWRAELDTVRREQSDGLRHGSTGSAQRAARLGFAEPRSLRRAMNRWDADARGADRRSAPSAPSSAPSPGSPSVPPPTSQCTDETTGTAGAARSRTEQEAGTA</sequence>
<evidence type="ECO:0000313" key="4">
    <source>
        <dbReference type="EMBL" id="SEG77352.1"/>
    </source>
</evidence>
<feature type="region of interest" description="Disordered" evidence="2">
    <location>
        <begin position="347"/>
        <end position="443"/>
    </location>
</feature>
<accession>A0A1H6CWG7</accession>
<feature type="compositionally biased region" description="Pro residues" evidence="2">
    <location>
        <begin position="1"/>
        <end position="14"/>
    </location>
</feature>
<evidence type="ECO:0000256" key="2">
    <source>
        <dbReference type="SAM" id="MobiDB-lite"/>
    </source>
</evidence>
<reference evidence="4 5" key="1">
    <citation type="submission" date="2016-10" db="EMBL/GenBank/DDBJ databases">
        <authorList>
            <person name="de Groot N.N."/>
        </authorList>
    </citation>
    <scope>NUCLEOTIDE SEQUENCE [LARGE SCALE GENOMIC DNA]</scope>
    <source>
        <strain evidence="4 5">CGMCC 4.2023</strain>
    </source>
</reference>
<feature type="compositionally biased region" description="Pro residues" evidence="2">
    <location>
        <begin position="409"/>
        <end position="418"/>
    </location>
</feature>
<evidence type="ECO:0000256" key="1">
    <source>
        <dbReference type="ARBA" id="ARBA00023125"/>
    </source>
</evidence>
<feature type="region of interest" description="Disordered" evidence="2">
    <location>
        <begin position="1"/>
        <end position="68"/>
    </location>
</feature>
<evidence type="ECO:0000259" key="3">
    <source>
        <dbReference type="Pfam" id="PF12625"/>
    </source>
</evidence>
<feature type="domain" description="HTH-type transcriptional regulator AraC-type N-terminal" evidence="3">
    <location>
        <begin position="89"/>
        <end position="271"/>
    </location>
</feature>
<dbReference type="PANTHER" id="PTHR47894:SF4">
    <property type="entry name" value="HTH-TYPE TRANSCRIPTIONAL REGULATOR GADX"/>
    <property type="match status" value="1"/>
</dbReference>
<keyword evidence="1" id="KW-0238">DNA-binding</keyword>
<feature type="compositionally biased region" description="Low complexity" evidence="2">
    <location>
        <begin position="399"/>
        <end position="408"/>
    </location>
</feature>
<evidence type="ECO:0000313" key="5">
    <source>
        <dbReference type="Proteomes" id="UP000236754"/>
    </source>
</evidence>
<feature type="compositionally biased region" description="Basic and acidic residues" evidence="2">
    <location>
        <begin position="385"/>
        <end position="398"/>
    </location>
</feature>
<dbReference type="InterPro" id="IPR032687">
    <property type="entry name" value="AraC-type_N"/>
</dbReference>
<feature type="compositionally biased region" description="Basic and acidic residues" evidence="2">
    <location>
        <begin position="347"/>
        <end position="359"/>
    </location>
</feature>
<protein>
    <submittedName>
        <fullName evidence="4">Transcriptional regulator, AraC family</fullName>
    </submittedName>
</protein>
<dbReference type="Gene3D" id="1.10.10.60">
    <property type="entry name" value="Homeodomain-like"/>
    <property type="match status" value="1"/>
</dbReference>
<organism evidence="4 5">
    <name type="scientific">Actinacidiphila yanglinensis</name>
    <dbReference type="NCBI Taxonomy" id="310779"/>
    <lineage>
        <taxon>Bacteria</taxon>
        <taxon>Bacillati</taxon>
        <taxon>Actinomycetota</taxon>
        <taxon>Actinomycetes</taxon>
        <taxon>Kitasatosporales</taxon>
        <taxon>Streptomycetaceae</taxon>
        <taxon>Actinacidiphila</taxon>
    </lineage>
</organism>
<keyword evidence="5" id="KW-1185">Reference proteome</keyword>
<dbReference type="EMBL" id="FNVU01000010">
    <property type="protein sequence ID" value="SEG77352.1"/>
    <property type="molecule type" value="Genomic_DNA"/>
</dbReference>
<dbReference type="GO" id="GO:0000976">
    <property type="term" value="F:transcription cis-regulatory region binding"/>
    <property type="evidence" value="ECO:0007669"/>
    <property type="project" value="TreeGrafter"/>
</dbReference>
<gene>
    <name evidence="4" type="ORF">SAMN05216223_110212</name>
</gene>
<dbReference type="GO" id="GO:0003700">
    <property type="term" value="F:DNA-binding transcription factor activity"/>
    <property type="evidence" value="ECO:0007669"/>
    <property type="project" value="TreeGrafter"/>
</dbReference>
<dbReference type="PANTHER" id="PTHR47894">
    <property type="entry name" value="HTH-TYPE TRANSCRIPTIONAL REGULATOR GADX"/>
    <property type="match status" value="1"/>
</dbReference>
<proteinExistence type="predicted"/>
<feature type="compositionally biased region" description="Basic and acidic residues" evidence="2">
    <location>
        <begin position="434"/>
        <end position="443"/>
    </location>
</feature>
<name>A0A1H6CWG7_9ACTN</name>